<dbReference type="FunFam" id="1.10.630.10:FF:000182">
    <property type="entry name" value="Cytochrome P450 3A4"/>
    <property type="match status" value="1"/>
</dbReference>
<dbReference type="RefSeq" id="XP_002115670.1">
    <property type="nucleotide sequence ID" value="XM_002115634.1"/>
</dbReference>
<dbReference type="PRINTS" id="PR00385">
    <property type="entry name" value="P450"/>
</dbReference>
<evidence type="ECO:0000256" key="3">
    <source>
        <dbReference type="ARBA" id="ARBA00022617"/>
    </source>
</evidence>
<evidence type="ECO:0000256" key="1">
    <source>
        <dbReference type="ARBA" id="ARBA00001971"/>
    </source>
</evidence>
<dbReference type="OMA" id="CIRQINT"/>
<dbReference type="InterPro" id="IPR002401">
    <property type="entry name" value="Cyt_P450_E_grp-I"/>
</dbReference>
<dbReference type="AlphaFoldDB" id="B3S5F6"/>
<comment type="similarity">
    <text evidence="2">Belongs to the cytochrome P450 family.</text>
</comment>
<evidence type="ECO:0000313" key="10">
    <source>
        <dbReference type="Proteomes" id="UP000009022"/>
    </source>
</evidence>
<protein>
    <recommendedName>
        <fullName evidence="11">Cytochrome P450</fullName>
    </recommendedName>
</protein>
<proteinExistence type="inferred from homology"/>
<keyword evidence="4 8" id="KW-0479">Metal-binding</keyword>
<evidence type="ECO:0000256" key="2">
    <source>
        <dbReference type="ARBA" id="ARBA00010617"/>
    </source>
</evidence>
<dbReference type="STRING" id="10228.B3S5F6"/>
<dbReference type="PANTHER" id="PTHR24291">
    <property type="entry name" value="CYTOCHROME P450 FAMILY 4"/>
    <property type="match status" value="1"/>
</dbReference>
<dbReference type="InParanoid" id="B3S5F6"/>
<feature type="binding site" description="axial binding residue" evidence="8">
    <location>
        <position position="443"/>
    </location>
    <ligand>
        <name>heme</name>
        <dbReference type="ChEBI" id="CHEBI:30413"/>
    </ligand>
    <ligandPart>
        <name>Fe</name>
        <dbReference type="ChEBI" id="CHEBI:18248"/>
    </ligandPart>
</feature>
<evidence type="ECO:0000256" key="5">
    <source>
        <dbReference type="ARBA" id="ARBA00023002"/>
    </source>
</evidence>
<dbReference type="InterPro" id="IPR001128">
    <property type="entry name" value="Cyt_P450"/>
</dbReference>
<organism evidence="9 10">
    <name type="scientific">Trichoplax adhaerens</name>
    <name type="common">Trichoplax reptans</name>
    <dbReference type="NCBI Taxonomy" id="10228"/>
    <lineage>
        <taxon>Eukaryota</taxon>
        <taxon>Metazoa</taxon>
        <taxon>Placozoa</taxon>
        <taxon>Uniplacotomia</taxon>
        <taxon>Trichoplacea</taxon>
        <taxon>Trichoplacidae</taxon>
        <taxon>Trichoplax</taxon>
    </lineage>
</organism>
<dbReference type="GO" id="GO:0005506">
    <property type="term" value="F:iron ion binding"/>
    <property type="evidence" value="ECO:0007669"/>
    <property type="project" value="InterPro"/>
</dbReference>
<keyword evidence="7" id="KW-0503">Monooxygenase</keyword>
<dbReference type="EMBL" id="DS985251">
    <property type="protein sequence ID" value="EDV22033.1"/>
    <property type="molecule type" value="Genomic_DNA"/>
</dbReference>
<dbReference type="GO" id="GO:0004497">
    <property type="term" value="F:monooxygenase activity"/>
    <property type="evidence" value="ECO:0007669"/>
    <property type="project" value="UniProtKB-KW"/>
</dbReference>
<dbReference type="GeneID" id="6756881"/>
<accession>B3S5F6</accession>
<dbReference type="PhylomeDB" id="B3S5F6"/>
<dbReference type="Gene3D" id="1.10.630.10">
    <property type="entry name" value="Cytochrome P450"/>
    <property type="match status" value="1"/>
</dbReference>
<dbReference type="Proteomes" id="UP000009022">
    <property type="component" value="Unassembled WGS sequence"/>
</dbReference>
<dbReference type="GO" id="GO:0016705">
    <property type="term" value="F:oxidoreductase activity, acting on paired donors, with incorporation or reduction of molecular oxygen"/>
    <property type="evidence" value="ECO:0007669"/>
    <property type="project" value="InterPro"/>
</dbReference>
<sequence length="529" mass="60343">MSLLVPSIIVAVSCILLKLVLSAWLSSNRIWSALKKVPGPKAHLLNGNLDIIGSIDDYLPSVKKLCEQYPKMFPLWYGPTNPVLMVSDPVIAREFNKSANTKETHAHRFLREWTGPGLLYSNGELWARNRKLLTPGFHFDVLKPYMIVYNECTDILLEKWVNHAEQGKPFEVLEDFCLLAFDIIVQCACSTQLNPQTHGSKHPFLAASRENTALVEARLYNPLFSNSFIYGLSSSGKKFYSNVAYSRQFAKEIVLQRKAALENQDNINESRKHLDFLDIMLTAQDSEGVGMSVDEIVYQVISFLYAGHDTTSSSLSWLMFSLACNPECQKKCREEVDNVLGSRTDLVWEDLAKLKYLTLCIKESQRLHTTVPILAYTLGEDTTVEGYTFPKGMDIEFPSYVFHHDLKWYKDPDKFNPERFTAENSKGRDPYAYIPFAIGARNCIGQNFALQELKAVSAKIIQRFEIFTNDTSYHHIPSVILKNKGGIWLSLKERRDSVVETKKDAVTFGKSRFLLPPDMSFGWQFYILY</sequence>
<evidence type="ECO:0000256" key="4">
    <source>
        <dbReference type="ARBA" id="ARBA00022723"/>
    </source>
</evidence>
<comment type="cofactor">
    <cofactor evidence="1 8">
        <name>heme</name>
        <dbReference type="ChEBI" id="CHEBI:30413"/>
    </cofactor>
</comment>
<dbReference type="PANTHER" id="PTHR24291:SF201">
    <property type="entry name" value="CYTOCHROME P450, FAMILY 4, SUBFAMILY B, POLYPEPTIDE 7"/>
    <property type="match status" value="1"/>
</dbReference>
<dbReference type="GO" id="GO:0020037">
    <property type="term" value="F:heme binding"/>
    <property type="evidence" value="ECO:0007669"/>
    <property type="project" value="InterPro"/>
</dbReference>
<dbReference type="Pfam" id="PF00067">
    <property type="entry name" value="p450"/>
    <property type="match status" value="1"/>
</dbReference>
<keyword evidence="3 8" id="KW-0349">Heme</keyword>
<dbReference type="CDD" id="cd20659">
    <property type="entry name" value="CYP4B_4F-like"/>
    <property type="match status" value="1"/>
</dbReference>
<evidence type="ECO:0000256" key="6">
    <source>
        <dbReference type="ARBA" id="ARBA00023004"/>
    </source>
</evidence>
<evidence type="ECO:0000313" key="9">
    <source>
        <dbReference type="EMBL" id="EDV22033.1"/>
    </source>
</evidence>
<keyword evidence="5" id="KW-0560">Oxidoreductase</keyword>
<reference evidence="9 10" key="1">
    <citation type="journal article" date="2008" name="Nature">
        <title>The Trichoplax genome and the nature of placozoans.</title>
        <authorList>
            <person name="Srivastava M."/>
            <person name="Begovic E."/>
            <person name="Chapman J."/>
            <person name="Putnam N.H."/>
            <person name="Hellsten U."/>
            <person name="Kawashima T."/>
            <person name="Kuo A."/>
            <person name="Mitros T."/>
            <person name="Salamov A."/>
            <person name="Carpenter M.L."/>
            <person name="Signorovitch A.Y."/>
            <person name="Moreno M.A."/>
            <person name="Kamm K."/>
            <person name="Grimwood J."/>
            <person name="Schmutz J."/>
            <person name="Shapiro H."/>
            <person name="Grigoriev I.V."/>
            <person name="Buss L.W."/>
            <person name="Schierwater B."/>
            <person name="Dellaporta S.L."/>
            <person name="Rokhsar D.S."/>
        </authorList>
    </citation>
    <scope>NUCLEOTIDE SEQUENCE [LARGE SCALE GENOMIC DNA]</scope>
    <source>
        <strain evidence="9 10">Grell-BS-1999</strain>
    </source>
</reference>
<dbReference type="CTD" id="6756881"/>
<evidence type="ECO:0008006" key="11">
    <source>
        <dbReference type="Google" id="ProtNLM"/>
    </source>
</evidence>
<dbReference type="OrthoDB" id="1470350at2759"/>
<gene>
    <name evidence="9" type="ORF">TRIADDRAFT_59598</name>
</gene>
<name>B3S5F6_TRIAD</name>
<keyword evidence="6 8" id="KW-0408">Iron</keyword>
<dbReference type="PRINTS" id="PR00463">
    <property type="entry name" value="EP450I"/>
</dbReference>
<dbReference type="InterPro" id="IPR050196">
    <property type="entry name" value="Cytochrome_P450_Monoox"/>
</dbReference>
<dbReference type="HOGENOM" id="CLU_001570_5_1_1"/>
<keyword evidence="10" id="KW-1185">Reference proteome</keyword>
<dbReference type="SUPFAM" id="SSF48264">
    <property type="entry name" value="Cytochrome P450"/>
    <property type="match status" value="1"/>
</dbReference>
<dbReference type="eggNOG" id="KOG0157">
    <property type="taxonomic scope" value="Eukaryota"/>
</dbReference>
<dbReference type="InterPro" id="IPR036396">
    <property type="entry name" value="Cyt_P450_sf"/>
</dbReference>
<evidence type="ECO:0000256" key="8">
    <source>
        <dbReference type="PIRSR" id="PIRSR602401-1"/>
    </source>
</evidence>
<evidence type="ECO:0000256" key="7">
    <source>
        <dbReference type="ARBA" id="ARBA00023033"/>
    </source>
</evidence>
<dbReference type="KEGG" id="tad:TRIADDRAFT_59598"/>